<feature type="region of interest" description="Disordered" evidence="1">
    <location>
        <begin position="164"/>
        <end position="252"/>
    </location>
</feature>
<keyword evidence="3" id="KW-1185">Reference proteome</keyword>
<organism evidence="2 3">
    <name type="scientific">Trichogramma brassicae</name>
    <dbReference type="NCBI Taxonomy" id="86971"/>
    <lineage>
        <taxon>Eukaryota</taxon>
        <taxon>Metazoa</taxon>
        <taxon>Ecdysozoa</taxon>
        <taxon>Arthropoda</taxon>
        <taxon>Hexapoda</taxon>
        <taxon>Insecta</taxon>
        <taxon>Pterygota</taxon>
        <taxon>Neoptera</taxon>
        <taxon>Endopterygota</taxon>
        <taxon>Hymenoptera</taxon>
        <taxon>Apocrita</taxon>
        <taxon>Proctotrupomorpha</taxon>
        <taxon>Chalcidoidea</taxon>
        <taxon>Trichogrammatidae</taxon>
        <taxon>Trichogramma</taxon>
    </lineage>
</organism>
<gene>
    <name evidence="2" type="ORF">TBRA_LOCUS3476</name>
</gene>
<evidence type="ECO:0000313" key="2">
    <source>
        <dbReference type="EMBL" id="CAB0031507.1"/>
    </source>
</evidence>
<proteinExistence type="predicted"/>
<feature type="compositionally biased region" description="Basic residues" evidence="1">
    <location>
        <begin position="236"/>
        <end position="252"/>
    </location>
</feature>
<evidence type="ECO:0000256" key="1">
    <source>
        <dbReference type="SAM" id="MobiDB-lite"/>
    </source>
</evidence>
<feature type="compositionally biased region" description="Low complexity" evidence="1">
    <location>
        <begin position="192"/>
        <end position="201"/>
    </location>
</feature>
<accession>A0A6H5I2P2</accession>
<dbReference type="Proteomes" id="UP000479190">
    <property type="component" value="Unassembled WGS sequence"/>
</dbReference>
<reference evidence="2 3" key="1">
    <citation type="submission" date="2020-02" db="EMBL/GenBank/DDBJ databases">
        <authorList>
            <person name="Ferguson B K."/>
        </authorList>
    </citation>
    <scope>NUCLEOTIDE SEQUENCE [LARGE SCALE GENOMIC DNA]</scope>
</reference>
<name>A0A6H5I2P2_9HYME</name>
<feature type="compositionally biased region" description="Basic and acidic residues" evidence="1">
    <location>
        <begin position="181"/>
        <end position="190"/>
    </location>
</feature>
<sequence length="315" mass="35333">MYNFSRAVLNSETFLCAVPAIAFLASRGSLIVSHITRAASPSAPTIAFASSICKKNVVRQLPFCRLWLGPSFRECRSDLCIRERKSSCEYGRACTSSTVATISSTANPQSVPAVRQPPPPARVTICFLKEMYVIDLLRWRDISNSSDSMITLRRRSCVNNSSPKWISSRVKAQGGNPRNASRSEKQERARASRAQRSSPGARRSEAYGGLTDRGGIRLRHTTKNLLRTRASAQRWKGLRPRRTRRGGNTNRRRRFNPYIQALENLDTYHALVVEKVTGNVRENLCQQRGGGRDEDDPEGEIQIIFLNINSLFNCS</sequence>
<dbReference type="AlphaFoldDB" id="A0A6H5I2P2"/>
<protein>
    <submittedName>
        <fullName evidence="2">Uncharacterized protein</fullName>
    </submittedName>
</protein>
<dbReference type="EMBL" id="CADCXV010000645">
    <property type="protein sequence ID" value="CAB0031507.1"/>
    <property type="molecule type" value="Genomic_DNA"/>
</dbReference>
<evidence type="ECO:0000313" key="3">
    <source>
        <dbReference type="Proteomes" id="UP000479190"/>
    </source>
</evidence>